<dbReference type="STRING" id="1032480.MLP_31690"/>
<proteinExistence type="predicted"/>
<dbReference type="Proteomes" id="UP000007947">
    <property type="component" value="Chromosome"/>
</dbReference>
<dbReference type="PANTHER" id="PTHR10587:SF133">
    <property type="entry name" value="CHITIN DEACETYLASE 1-RELATED"/>
    <property type="match status" value="1"/>
</dbReference>
<dbReference type="InterPro" id="IPR050248">
    <property type="entry name" value="Polysacc_deacetylase_ArnD"/>
</dbReference>
<name>F5XLB7_MICPN</name>
<dbReference type="RefSeq" id="WP_013864047.1">
    <property type="nucleotide sequence ID" value="NC_015635.1"/>
</dbReference>
<dbReference type="GO" id="GO:0016020">
    <property type="term" value="C:membrane"/>
    <property type="evidence" value="ECO:0007669"/>
    <property type="project" value="TreeGrafter"/>
</dbReference>
<dbReference type="InterPro" id="IPR002509">
    <property type="entry name" value="NODB_dom"/>
</dbReference>
<evidence type="ECO:0000256" key="1">
    <source>
        <dbReference type="ARBA" id="ARBA00022723"/>
    </source>
</evidence>
<keyword evidence="3" id="KW-0812">Transmembrane</keyword>
<dbReference type="GO" id="GO:0016810">
    <property type="term" value="F:hydrolase activity, acting on carbon-nitrogen (but not peptide) bonds"/>
    <property type="evidence" value="ECO:0007669"/>
    <property type="project" value="InterPro"/>
</dbReference>
<dbReference type="InterPro" id="IPR029044">
    <property type="entry name" value="Nucleotide-diphossugar_trans"/>
</dbReference>
<dbReference type="AlphaFoldDB" id="F5XLB7"/>
<dbReference type="KEGG" id="mph:MLP_31690"/>
<gene>
    <name evidence="5" type="ordered locus">MLP_31690</name>
</gene>
<dbReference type="GO" id="GO:0005975">
    <property type="term" value="P:carbohydrate metabolic process"/>
    <property type="evidence" value="ECO:0007669"/>
    <property type="project" value="InterPro"/>
</dbReference>
<dbReference type="eggNOG" id="COG1215">
    <property type="taxonomic scope" value="Bacteria"/>
</dbReference>
<dbReference type="HOGENOM" id="CLU_421994_0_0_11"/>
<dbReference type="InterPro" id="IPR011330">
    <property type="entry name" value="Glyco_hydro/deAcase_b/a-brl"/>
</dbReference>
<evidence type="ECO:0000256" key="2">
    <source>
        <dbReference type="ARBA" id="ARBA00022801"/>
    </source>
</evidence>
<dbReference type="Pfam" id="PF13641">
    <property type="entry name" value="Glyco_tranf_2_3"/>
    <property type="match status" value="1"/>
</dbReference>
<evidence type="ECO:0000313" key="6">
    <source>
        <dbReference type="Proteomes" id="UP000007947"/>
    </source>
</evidence>
<dbReference type="PANTHER" id="PTHR10587">
    <property type="entry name" value="GLYCOSYL TRANSFERASE-RELATED"/>
    <property type="match status" value="1"/>
</dbReference>
<keyword evidence="1" id="KW-0479">Metal-binding</keyword>
<sequence>MSSERHIVALVPAYNEEESIAATIEAVLNQERVPDKIVIIPNGCSDRTADIARTFPVTVMELPRLEHKKSEALNRAWLQYAQDADVVICLDADTVLPPNAIGDWEQEFVYDWARHGSQAVTAFAGTGSSPAPLRSRDIRELPLGGSSSKFTMLGKDFLTRLQRAEFSRWTDTALRRGWTSVLAGTGAAISGEALRQVAAMDDREGPWIYSSQVEDFELTYRIRQLGYRCQVSPTVRAYTDAMKTVKALWGQRMKWQVGTIEDLLKIGVNRLTVMDWFQQLSGMFSAFARYLWVAVILTLCLVGHLRFQWLWWVAVPLFFVVLQVKHAHRIPHRDRVDVLYAFLIIPSEAFAWLRAGWFTAAWIQAPVDLIRGRHKDRWGLQYRAEAFRRGLVGKLRLAGIRVVAASGIATVALLSIGNLVPASGLPTVEAIARTGTGAINHSGPATCRGYVALTYDDGPTQYTAATSDLLRRYGLHAAFFLTGEHTELNPDAVRALAADGQMIGNHTVTHPHLTDLPISQAKQEILDNADLIEAVTGQRPTLFRPPYGDTNDKLSAFALRNGMPETLWTLDTNDWIGKTPSQVDDEIGKAKDGDIILMHDDEDTDIKTVALIASTLRRLDLCTGRIVPDSASHHIPLLDKSHSVKVVPW</sequence>
<evidence type="ECO:0000256" key="3">
    <source>
        <dbReference type="SAM" id="Phobius"/>
    </source>
</evidence>
<keyword evidence="3" id="KW-0472">Membrane</keyword>
<dbReference type="OrthoDB" id="3173508at2"/>
<dbReference type="SUPFAM" id="SSF88713">
    <property type="entry name" value="Glycoside hydrolase/deacetylase"/>
    <property type="match status" value="1"/>
</dbReference>
<dbReference type="CDD" id="cd10917">
    <property type="entry name" value="CE4_NodB_like_6s_7s"/>
    <property type="match status" value="1"/>
</dbReference>
<feature type="transmembrane region" description="Helical" evidence="3">
    <location>
        <begin position="309"/>
        <end position="326"/>
    </location>
</feature>
<keyword evidence="6" id="KW-1185">Reference proteome</keyword>
<dbReference type="Gene3D" id="3.90.550.10">
    <property type="entry name" value="Spore Coat Polysaccharide Biosynthesis Protein SpsA, Chain A"/>
    <property type="match status" value="1"/>
</dbReference>
<keyword evidence="3" id="KW-1133">Transmembrane helix</keyword>
<dbReference type="eggNOG" id="COG0726">
    <property type="taxonomic scope" value="Bacteria"/>
</dbReference>
<dbReference type="Pfam" id="PF01522">
    <property type="entry name" value="Polysacc_deac_1"/>
    <property type="match status" value="1"/>
</dbReference>
<feature type="transmembrane region" description="Helical" evidence="3">
    <location>
        <begin position="338"/>
        <end position="363"/>
    </location>
</feature>
<dbReference type="SUPFAM" id="SSF53448">
    <property type="entry name" value="Nucleotide-diphospho-sugar transferases"/>
    <property type="match status" value="1"/>
</dbReference>
<dbReference type="EMBL" id="AP012204">
    <property type="protein sequence ID" value="BAK36183.1"/>
    <property type="molecule type" value="Genomic_DNA"/>
</dbReference>
<dbReference type="PROSITE" id="PS51677">
    <property type="entry name" value="NODB"/>
    <property type="match status" value="1"/>
</dbReference>
<protein>
    <submittedName>
        <fullName evidence="5">Putative hydrolase</fullName>
    </submittedName>
</protein>
<dbReference type="GO" id="GO:0046872">
    <property type="term" value="F:metal ion binding"/>
    <property type="evidence" value="ECO:0007669"/>
    <property type="project" value="UniProtKB-KW"/>
</dbReference>
<accession>F5XLB7</accession>
<feature type="domain" description="NodB homology" evidence="4">
    <location>
        <begin position="449"/>
        <end position="624"/>
    </location>
</feature>
<feature type="transmembrane region" description="Helical" evidence="3">
    <location>
        <begin position="398"/>
        <end position="420"/>
    </location>
</feature>
<feature type="transmembrane region" description="Helical" evidence="3">
    <location>
        <begin position="280"/>
        <end position="302"/>
    </location>
</feature>
<organism evidence="5 6">
    <name type="scientific">Microlunatus phosphovorus (strain ATCC 700054 / DSM 10555 / JCM 9379 / NBRC 101784 / NCIMB 13414 / VKM Ac-1990 / NM-1)</name>
    <dbReference type="NCBI Taxonomy" id="1032480"/>
    <lineage>
        <taxon>Bacteria</taxon>
        <taxon>Bacillati</taxon>
        <taxon>Actinomycetota</taxon>
        <taxon>Actinomycetes</taxon>
        <taxon>Propionibacteriales</taxon>
        <taxon>Propionibacteriaceae</taxon>
        <taxon>Microlunatus</taxon>
    </lineage>
</organism>
<keyword evidence="2 5" id="KW-0378">Hydrolase</keyword>
<dbReference type="CDD" id="cd06423">
    <property type="entry name" value="CESA_like"/>
    <property type="match status" value="1"/>
</dbReference>
<dbReference type="Gene3D" id="3.20.20.370">
    <property type="entry name" value="Glycoside hydrolase/deacetylase"/>
    <property type="match status" value="1"/>
</dbReference>
<reference evidence="5 6" key="1">
    <citation type="submission" date="2011-05" db="EMBL/GenBank/DDBJ databases">
        <title>Whole genome sequence of Microlunatus phosphovorus NM-1.</title>
        <authorList>
            <person name="Hosoyama A."/>
            <person name="Sasaki K."/>
            <person name="Harada T."/>
            <person name="Igarashi R."/>
            <person name="Kawakoshi A."/>
            <person name="Sasagawa M."/>
            <person name="Fukada J."/>
            <person name="Nakamura S."/>
            <person name="Katano Y."/>
            <person name="Hanada S."/>
            <person name="Kamagata Y."/>
            <person name="Nakamura N."/>
            <person name="Yamazaki S."/>
            <person name="Fujita N."/>
        </authorList>
    </citation>
    <scope>NUCLEOTIDE SEQUENCE [LARGE SCALE GENOMIC DNA]</scope>
    <source>
        <strain evidence="6">ATCC 700054 / DSM 10555 / JCM 9379 / NBRC 101784 / NCIMB 13414 / VKM Ac-1990 / NM-1</strain>
    </source>
</reference>
<evidence type="ECO:0000259" key="4">
    <source>
        <dbReference type="PROSITE" id="PS51677"/>
    </source>
</evidence>
<evidence type="ECO:0000313" key="5">
    <source>
        <dbReference type="EMBL" id="BAK36183.1"/>
    </source>
</evidence>